<keyword evidence="1" id="KW-0472">Membrane</keyword>
<evidence type="ECO:0000313" key="2">
    <source>
        <dbReference type="EMBL" id="WVZ12759.1"/>
    </source>
</evidence>
<dbReference type="Proteomes" id="UP001374535">
    <property type="component" value="Chromosome 5"/>
</dbReference>
<feature type="transmembrane region" description="Helical" evidence="1">
    <location>
        <begin position="12"/>
        <end position="33"/>
    </location>
</feature>
<accession>A0AAQ3RYL4</accession>
<dbReference type="AlphaFoldDB" id="A0AAQ3RYL4"/>
<feature type="transmembrane region" description="Helical" evidence="1">
    <location>
        <begin position="73"/>
        <end position="94"/>
    </location>
</feature>
<sequence length="104" mass="12131">MKERDVGSLTKMSAIYVATVVKIFCFLFSKFAAEISVHHSKMYFLTHKKINTRIPFSINKLTPRKQQHTTLKIMFVCINLTVFFTTDLFNLFVLRPAYFVTVES</sequence>
<keyword evidence="1" id="KW-0812">Transmembrane</keyword>
<gene>
    <name evidence="2" type="ORF">V8G54_017289</name>
</gene>
<proteinExistence type="predicted"/>
<protein>
    <submittedName>
        <fullName evidence="2">Uncharacterized protein</fullName>
    </submittedName>
</protein>
<evidence type="ECO:0000313" key="3">
    <source>
        <dbReference type="Proteomes" id="UP001374535"/>
    </source>
</evidence>
<organism evidence="2 3">
    <name type="scientific">Vigna mungo</name>
    <name type="common">Black gram</name>
    <name type="synonym">Phaseolus mungo</name>
    <dbReference type="NCBI Taxonomy" id="3915"/>
    <lineage>
        <taxon>Eukaryota</taxon>
        <taxon>Viridiplantae</taxon>
        <taxon>Streptophyta</taxon>
        <taxon>Embryophyta</taxon>
        <taxon>Tracheophyta</taxon>
        <taxon>Spermatophyta</taxon>
        <taxon>Magnoliopsida</taxon>
        <taxon>eudicotyledons</taxon>
        <taxon>Gunneridae</taxon>
        <taxon>Pentapetalae</taxon>
        <taxon>rosids</taxon>
        <taxon>fabids</taxon>
        <taxon>Fabales</taxon>
        <taxon>Fabaceae</taxon>
        <taxon>Papilionoideae</taxon>
        <taxon>50 kb inversion clade</taxon>
        <taxon>NPAAA clade</taxon>
        <taxon>indigoferoid/millettioid clade</taxon>
        <taxon>Phaseoleae</taxon>
        <taxon>Vigna</taxon>
    </lineage>
</organism>
<evidence type="ECO:0000256" key="1">
    <source>
        <dbReference type="SAM" id="Phobius"/>
    </source>
</evidence>
<keyword evidence="1" id="KW-1133">Transmembrane helix</keyword>
<name>A0AAQ3RYL4_VIGMU</name>
<dbReference type="EMBL" id="CP144696">
    <property type="protein sequence ID" value="WVZ12759.1"/>
    <property type="molecule type" value="Genomic_DNA"/>
</dbReference>
<reference evidence="2 3" key="1">
    <citation type="journal article" date="2023" name="Life. Sci Alliance">
        <title>Evolutionary insights into 3D genome organization and epigenetic landscape of Vigna mungo.</title>
        <authorList>
            <person name="Junaid A."/>
            <person name="Singh B."/>
            <person name="Bhatia S."/>
        </authorList>
    </citation>
    <scope>NUCLEOTIDE SEQUENCE [LARGE SCALE GENOMIC DNA]</scope>
    <source>
        <strain evidence="2">Urdbean</strain>
    </source>
</reference>
<keyword evidence="3" id="KW-1185">Reference proteome</keyword>